<dbReference type="EMBL" id="DXEM01000027">
    <property type="protein sequence ID" value="HIX68010.1"/>
    <property type="molecule type" value="Genomic_DNA"/>
</dbReference>
<evidence type="ECO:0000256" key="4">
    <source>
        <dbReference type="ARBA" id="ARBA00023136"/>
    </source>
</evidence>
<evidence type="ECO:0000256" key="3">
    <source>
        <dbReference type="ARBA" id="ARBA00022989"/>
    </source>
</evidence>
<feature type="transmembrane region" description="Helical" evidence="5">
    <location>
        <begin position="137"/>
        <end position="154"/>
    </location>
</feature>
<dbReference type="GO" id="GO:0140359">
    <property type="term" value="F:ABC-type transporter activity"/>
    <property type="evidence" value="ECO:0007669"/>
    <property type="project" value="InterPro"/>
</dbReference>
<dbReference type="InterPro" id="IPR036640">
    <property type="entry name" value="ABC1_TM_sf"/>
</dbReference>
<keyword evidence="4 5" id="KW-0472">Membrane</keyword>
<evidence type="ECO:0000259" key="7">
    <source>
        <dbReference type="PROSITE" id="PS50929"/>
    </source>
</evidence>
<dbReference type="GO" id="GO:0005886">
    <property type="term" value="C:plasma membrane"/>
    <property type="evidence" value="ECO:0007669"/>
    <property type="project" value="UniProtKB-SubCell"/>
</dbReference>
<dbReference type="SUPFAM" id="SSF52540">
    <property type="entry name" value="P-loop containing nucleoside triphosphate hydrolases"/>
    <property type="match status" value="1"/>
</dbReference>
<evidence type="ECO:0000256" key="5">
    <source>
        <dbReference type="SAM" id="Phobius"/>
    </source>
</evidence>
<comment type="subcellular location">
    <subcellularLocation>
        <location evidence="1">Cell membrane</location>
        <topology evidence="1">Multi-pass membrane protein</topology>
    </subcellularLocation>
</comment>
<protein>
    <submittedName>
        <fullName evidence="8">ATP-binding cassette domain-containing protein</fullName>
    </submittedName>
</protein>
<keyword evidence="3 5" id="KW-1133">Transmembrane helix</keyword>
<feature type="transmembrane region" description="Helical" evidence="5">
    <location>
        <begin position="21"/>
        <end position="40"/>
    </location>
</feature>
<dbReference type="InterPro" id="IPR003439">
    <property type="entry name" value="ABC_transporter-like_ATP-bd"/>
</dbReference>
<dbReference type="Gene3D" id="3.40.50.300">
    <property type="entry name" value="P-loop containing nucleotide triphosphate hydrolases"/>
    <property type="match status" value="1"/>
</dbReference>
<name>A0A9D1WWB4_9FIRM</name>
<dbReference type="InterPro" id="IPR017871">
    <property type="entry name" value="ABC_transporter-like_CS"/>
</dbReference>
<dbReference type="Proteomes" id="UP000886721">
    <property type="component" value="Unassembled WGS sequence"/>
</dbReference>
<comment type="caution">
    <text evidence="8">The sequence shown here is derived from an EMBL/GenBank/DDBJ whole genome shotgun (WGS) entry which is preliminary data.</text>
</comment>
<evidence type="ECO:0000313" key="8">
    <source>
        <dbReference type="EMBL" id="HIX68010.1"/>
    </source>
</evidence>
<dbReference type="GO" id="GO:0034040">
    <property type="term" value="F:ATPase-coupled lipid transmembrane transporter activity"/>
    <property type="evidence" value="ECO:0007669"/>
    <property type="project" value="TreeGrafter"/>
</dbReference>
<feature type="domain" description="ABC transmembrane type-1" evidence="7">
    <location>
        <begin position="26"/>
        <end position="212"/>
    </location>
</feature>
<dbReference type="PANTHER" id="PTHR24221">
    <property type="entry name" value="ATP-BINDING CASSETTE SUB-FAMILY B"/>
    <property type="match status" value="1"/>
</dbReference>
<keyword evidence="8" id="KW-0547">Nucleotide-binding</keyword>
<evidence type="ECO:0000259" key="6">
    <source>
        <dbReference type="PROSITE" id="PS50893"/>
    </source>
</evidence>
<dbReference type="InterPro" id="IPR027417">
    <property type="entry name" value="P-loop_NTPase"/>
</dbReference>
<feature type="transmembrane region" description="Helical" evidence="5">
    <location>
        <begin position="160"/>
        <end position="176"/>
    </location>
</feature>
<gene>
    <name evidence="8" type="ORF">H9735_07850</name>
</gene>
<dbReference type="SUPFAM" id="SSF90123">
    <property type="entry name" value="ABC transporter transmembrane region"/>
    <property type="match status" value="1"/>
</dbReference>
<feature type="transmembrane region" description="Helical" evidence="5">
    <location>
        <begin position="52"/>
        <end position="72"/>
    </location>
</feature>
<keyword evidence="2 5" id="KW-0812">Transmembrane</keyword>
<reference evidence="8" key="1">
    <citation type="journal article" date="2021" name="PeerJ">
        <title>Extensive microbial diversity within the chicken gut microbiome revealed by metagenomics and culture.</title>
        <authorList>
            <person name="Gilroy R."/>
            <person name="Ravi A."/>
            <person name="Getino M."/>
            <person name="Pursley I."/>
            <person name="Horton D.L."/>
            <person name="Alikhan N.F."/>
            <person name="Baker D."/>
            <person name="Gharbi K."/>
            <person name="Hall N."/>
            <person name="Watson M."/>
            <person name="Adriaenssens E.M."/>
            <person name="Foster-Nyarko E."/>
            <person name="Jarju S."/>
            <person name="Secka A."/>
            <person name="Antonio M."/>
            <person name="Oren A."/>
            <person name="Chaudhuri R.R."/>
            <person name="La Ragione R."/>
            <person name="Hildebrand F."/>
            <person name="Pallen M.J."/>
        </authorList>
    </citation>
    <scope>NUCLEOTIDE SEQUENCE</scope>
    <source>
        <strain evidence="8">CHK191-13928</strain>
    </source>
</reference>
<accession>A0A9D1WWB4</accession>
<dbReference type="PROSITE" id="PS50893">
    <property type="entry name" value="ABC_TRANSPORTER_2"/>
    <property type="match status" value="1"/>
</dbReference>
<sequence>MIKKRLMGLLSHARKYIVYQVIWQWFALLCQILLIYSASMLLEQALFWKVDLQMAGCYGGFAVSAVILRFLCDRQASRASFHASVDVKRILRDKIYEKLLRLGVFYRENAATSEVVQMAAEGVEQLETYFGKYLSQLFYSLLAPITLFVILSFINWKASLVLLICVPLIPISIVMVQKIAKKLLNKYWGIYTELGDSFLENLQGLTTLKIYRSDENKISGKNVKEINTSDLRRMESYVTQETVLFHDSIANNIAVGKSEASREEIIEAAKKASIHDFIMTLPKGYDTEVGELGETLSGGERQRIGIARAFLHDAPFLLLDEPTSNLDSLNEGIIMKSLKKEKGDKTVLLVSHRKSTMNLADVVYEMNKGRLS</sequence>
<dbReference type="PANTHER" id="PTHR24221:SF654">
    <property type="entry name" value="ATP-BINDING CASSETTE SUB-FAMILY B MEMBER 6"/>
    <property type="match status" value="1"/>
</dbReference>
<dbReference type="Pfam" id="PF00664">
    <property type="entry name" value="ABC_membrane"/>
    <property type="match status" value="1"/>
</dbReference>
<proteinExistence type="predicted"/>
<dbReference type="GO" id="GO:0016887">
    <property type="term" value="F:ATP hydrolysis activity"/>
    <property type="evidence" value="ECO:0007669"/>
    <property type="project" value="InterPro"/>
</dbReference>
<dbReference type="AlphaFoldDB" id="A0A9D1WWB4"/>
<evidence type="ECO:0000256" key="2">
    <source>
        <dbReference type="ARBA" id="ARBA00022692"/>
    </source>
</evidence>
<dbReference type="InterPro" id="IPR039421">
    <property type="entry name" value="Type_1_exporter"/>
</dbReference>
<dbReference type="InterPro" id="IPR011527">
    <property type="entry name" value="ABC1_TM_dom"/>
</dbReference>
<evidence type="ECO:0000256" key="1">
    <source>
        <dbReference type="ARBA" id="ARBA00004651"/>
    </source>
</evidence>
<keyword evidence="8" id="KW-0067">ATP-binding</keyword>
<feature type="domain" description="ABC transporter" evidence="6">
    <location>
        <begin position="161"/>
        <end position="372"/>
    </location>
</feature>
<dbReference type="PROSITE" id="PS00211">
    <property type="entry name" value="ABC_TRANSPORTER_1"/>
    <property type="match status" value="1"/>
</dbReference>
<reference evidence="8" key="2">
    <citation type="submission" date="2021-04" db="EMBL/GenBank/DDBJ databases">
        <authorList>
            <person name="Gilroy R."/>
        </authorList>
    </citation>
    <scope>NUCLEOTIDE SEQUENCE</scope>
    <source>
        <strain evidence="8">CHK191-13928</strain>
    </source>
</reference>
<dbReference type="GO" id="GO:0005524">
    <property type="term" value="F:ATP binding"/>
    <property type="evidence" value="ECO:0007669"/>
    <property type="project" value="UniProtKB-KW"/>
</dbReference>
<organism evidence="8 9">
    <name type="scientific">Candidatus Anaerostipes excrementavium</name>
    <dbReference type="NCBI Taxonomy" id="2838463"/>
    <lineage>
        <taxon>Bacteria</taxon>
        <taxon>Bacillati</taxon>
        <taxon>Bacillota</taxon>
        <taxon>Clostridia</taxon>
        <taxon>Lachnospirales</taxon>
        <taxon>Lachnospiraceae</taxon>
        <taxon>Anaerostipes</taxon>
    </lineage>
</organism>
<evidence type="ECO:0000313" key="9">
    <source>
        <dbReference type="Proteomes" id="UP000886721"/>
    </source>
</evidence>
<dbReference type="PROSITE" id="PS50929">
    <property type="entry name" value="ABC_TM1F"/>
    <property type="match status" value="1"/>
</dbReference>
<dbReference type="Gene3D" id="1.20.1560.10">
    <property type="entry name" value="ABC transporter type 1, transmembrane domain"/>
    <property type="match status" value="1"/>
</dbReference>